<dbReference type="Gene3D" id="1.25.40.10">
    <property type="entry name" value="Tetratricopeptide repeat domain"/>
    <property type="match status" value="1"/>
</dbReference>
<keyword evidence="6" id="KW-1185">Reference proteome</keyword>
<dbReference type="AlphaFoldDB" id="B4RF34"/>
<evidence type="ECO:0000256" key="2">
    <source>
        <dbReference type="ARBA" id="ARBA00019992"/>
    </source>
</evidence>
<keyword evidence="4" id="KW-0802">TPR repeat</keyword>
<dbReference type="PANTHER" id="PTHR16263:SF4">
    <property type="entry name" value="TETRATRICOPEPTIDE REPEAT PROTEIN 38"/>
    <property type="match status" value="1"/>
</dbReference>
<reference evidence="5 6" key="1">
    <citation type="journal article" date="2008" name="BMC Genomics">
        <title>Complete genome of Phenylobacterium zucineum - a novel facultative intracellular bacterium isolated from human erythroleukemia cell line K562.</title>
        <authorList>
            <person name="Luo Y."/>
            <person name="Xu X."/>
            <person name="Ding Z."/>
            <person name="Liu Z."/>
            <person name="Zhang B."/>
            <person name="Yan Z."/>
            <person name="Sun J."/>
            <person name="Hu S."/>
            <person name="Hu X."/>
        </authorList>
    </citation>
    <scope>NUCLEOTIDE SEQUENCE [LARGE SCALE GENOMIC DNA]</scope>
    <source>
        <strain evidence="5 6">HLK1</strain>
    </source>
</reference>
<evidence type="ECO:0000256" key="4">
    <source>
        <dbReference type="ARBA" id="ARBA00022803"/>
    </source>
</evidence>
<dbReference type="KEGG" id="pzu:PHZ_c0608"/>
<evidence type="ECO:0000313" key="6">
    <source>
        <dbReference type="Proteomes" id="UP000001868"/>
    </source>
</evidence>
<name>B4RF34_PHEZH</name>
<evidence type="ECO:0000256" key="1">
    <source>
        <dbReference type="ARBA" id="ARBA00005857"/>
    </source>
</evidence>
<dbReference type="Proteomes" id="UP000001868">
    <property type="component" value="Chromosome"/>
</dbReference>
<evidence type="ECO:0000313" key="5">
    <source>
        <dbReference type="EMBL" id="ACG77022.1"/>
    </source>
</evidence>
<dbReference type="eggNOG" id="COG0457">
    <property type="taxonomic scope" value="Bacteria"/>
</dbReference>
<keyword evidence="3" id="KW-0677">Repeat</keyword>
<dbReference type="HOGENOM" id="CLU_029972_1_2_5"/>
<proteinExistence type="inferred from homology"/>
<dbReference type="InterPro" id="IPR011990">
    <property type="entry name" value="TPR-like_helical_dom_sf"/>
</dbReference>
<protein>
    <recommendedName>
        <fullName evidence="2">Tetratricopeptide repeat protein 38</fullName>
    </recommendedName>
</protein>
<sequence length="433" mass="46881">MAVKDPYGMELSGASAAAAEKFQQALHAYHCYSGDPMTPLEEAIADSPRFTMAHVLKAYLTLIGEPAEVAMQGVQAFEAAKDFNANTRELGHLAALGSLLAGEIRSAARILEDVSIAHPHDALALHAGQLFDFLLGDSRMLRDRIGRVVPHWSEDMPDCSAVLGLFAFGLEETGLYDRAEAVGRRAVELEPRNNWAQHAVAHVLEMQDRRRDGLAWMLRENTAWQPEALLGVHNWWHTALFHLGLGEVDEVLKLYDGPIFGEPSARGFDLVDAAAMLWRLNLRGIDVGGRWSVLADTFAGEPSGRSAFVDAHAMMAYVATGRQADAQALLDAQKAAAEGPGDNGYFAREVGLPLTQAIHAFGHGDYARSVELMRGVRNKSARFGGSHAQRDVIDLTLIEAAGRSGEHSLKAALLAERAAARPLADTAARRLAA</sequence>
<dbReference type="RefSeq" id="WP_012521170.1">
    <property type="nucleotide sequence ID" value="NC_011144.1"/>
</dbReference>
<evidence type="ECO:0000256" key="3">
    <source>
        <dbReference type="ARBA" id="ARBA00022737"/>
    </source>
</evidence>
<dbReference type="STRING" id="450851.PHZ_c0608"/>
<dbReference type="EMBL" id="CP000747">
    <property type="protein sequence ID" value="ACG77022.1"/>
    <property type="molecule type" value="Genomic_DNA"/>
</dbReference>
<dbReference type="SUPFAM" id="SSF48452">
    <property type="entry name" value="TPR-like"/>
    <property type="match status" value="1"/>
</dbReference>
<gene>
    <name evidence="5" type="ordered locus">PHZ_c0608</name>
</gene>
<dbReference type="InterPro" id="IPR033891">
    <property type="entry name" value="TTC38"/>
</dbReference>
<comment type="similarity">
    <text evidence="1">Belongs to the TTC38 family.</text>
</comment>
<dbReference type="PANTHER" id="PTHR16263">
    <property type="entry name" value="TETRATRICOPEPTIDE REPEAT PROTEIN 38"/>
    <property type="match status" value="1"/>
</dbReference>
<dbReference type="OrthoDB" id="9815900at2"/>
<organism evidence="5 6">
    <name type="scientific">Phenylobacterium zucineum (strain HLK1)</name>
    <dbReference type="NCBI Taxonomy" id="450851"/>
    <lineage>
        <taxon>Bacteria</taxon>
        <taxon>Pseudomonadati</taxon>
        <taxon>Pseudomonadota</taxon>
        <taxon>Alphaproteobacteria</taxon>
        <taxon>Caulobacterales</taxon>
        <taxon>Caulobacteraceae</taxon>
        <taxon>Phenylobacterium</taxon>
    </lineage>
</organism>
<dbReference type="CDD" id="cd05804">
    <property type="entry name" value="StaR_like"/>
    <property type="match status" value="1"/>
</dbReference>
<accession>B4RF34</accession>